<dbReference type="KEGG" id="bnn:FOA43_002760"/>
<gene>
    <name evidence="1" type="ORF">FOA43_002760</name>
</gene>
<dbReference type="Proteomes" id="UP000662931">
    <property type="component" value="Chromosome 3"/>
</dbReference>
<protein>
    <submittedName>
        <fullName evidence="1">Uncharacterized protein</fullName>
    </submittedName>
</protein>
<evidence type="ECO:0000313" key="1">
    <source>
        <dbReference type="EMBL" id="QPG75406.1"/>
    </source>
</evidence>
<reference evidence="1" key="1">
    <citation type="submission" date="2020-10" db="EMBL/GenBank/DDBJ databases">
        <authorList>
            <person name="Roach M.J.R."/>
        </authorList>
    </citation>
    <scope>NUCLEOTIDE SEQUENCE</scope>
    <source>
        <strain evidence="1">CBS 1945</strain>
    </source>
</reference>
<dbReference type="GeneID" id="62196161"/>
<sequence length="549" mass="63069">MTLVEAVSRLLELYPLESLKSTPIFDEPQTLEIFQTVGMRDLTIDADQLVYFNAKLTEVLEQYMEKYLKKDLDNLEYTHRLLIVLDLSILIGNTHSIKACPMQTLNTILLVCCPVDLAVSQFTDSVFANHRRRKALTLDNSLIGKAKPGSTLLQIGNNLLPKLVNQFQENDIFAGELRAFITNAIDINDRLSLASDWKINQLKGFYEGASKSRNWVKISSLPDGSPASSYVYANYLRLCLWFTTKKDIKDLIDDIVQVASVAAAHTHSRKPSPDDNPLAWLSQVAKQSDKLESSRCYASENIEPDWILDKDEFTEQLKSKKNSVALHIQLAIMIDFISQFNLRNIQAVKAKLQAKNTKYKTLPAVFNSFFTSEIVKRKLSSTAEYIYDENKWYGDLTKHLLIDTESTWKFMKIQQFNHPELTELGAISTPKKRKFDEYMHVCSETPFEKAKPYFHKMGLPRLSRVWKLQTGLDQIKSQVKDPNQILQDFKDDLYMAKGKEEAVKEQLKKEQDPENIKKLKLELDETTSSSDLLTWKTLRLSRTCGEWIK</sequence>
<dbReference type="EMBL" id="CP064814">
    <property type="protein sequence ID" value="QPG75406.1"/>
    <property type="molecule type" value="Genomic_DNA"/>
</dbReference>
<evidence type="ECO:0000313" key="2">
    <source>
        <dbReference type="Proteomes" id="UP000662931"/>
    </source>
</evidence>
<dbReference type="Pfam" id="PF11957">
    <property type="entry name" value="efThoc1"/>
    <property type="match status" value="1"/>
</dbReference>
<organism evidence="1 2">
    <name type="scientific">Eeniella nana</name>
    <name type="common">Yeast</name>
    <name type="synonym">Brettanomyces nanus</name>
    <dbReference type="NCBI Taxonomy" id="13502"/>
    <lineage>
        <taxon>Eukaryota</taxon>
        <taxon>Fungi</taxon>
        <taxon>Dikarya</taxon>
        <taxon>Ascomycota</taxon>
        <taxon>Saccharomycotina</taxon>
        <taxon>Pichiomycetes</taxon>
        <taxon>Pichiales</taxon>
        <taxon>Pichiaceae</taxon>
        <taxon>Brettanomyces</taxon>
    </lineage>
</organism>
<dbReference type="RefSeq" id="XP_038778971.1">
    <property type="nucleotide sequence ID" value="XM_038923043.1"/>
</dbReference>
<proteinExistence type="predicted"/>
<accession>A0A875S232</accession>
<name>A0A875S232_EENNA</name>
<dbReference type="OrthoDB" id="10257415at2759"/>
<dbReference type="AlphaFoldDB" id="A0A875S232"/>
<keyword evidence="2" id="KW-1185">Reference proteome</keyword>
<dbReference type="InterPro" id="IPR021861">
    <property type="entry name" value="THO_THOC1"/>
</dbReference>